<dbReference type="Pfam" id="PF08544">
    <property type="entry name" value="GHMP_kinases_C"/>
    <property type="match status" value="1"/>
</dbReference>
<evidence type="ECO:0000313" key="8">
    <source>
        <dbReference type="Proteomes" id="UP000000763"/>
    </source>
</evidence>
<protein>
    <submittedName>
        <fullName evidence="7">OSJNBa0060N03.9 protein</fullName>
    </submittedName>
</protein>
<dbReference type="SUPFAM" id="SSF56672">
    <property type="entry name" value="DNA/RNA polymerases"/>
    <property type="match status" value="1"/>
</dbReference>
<dbReference type="GO" id="GO:0016787">
    <property type="term" value="F:hydrolase activity"/>
    <property type="evidence" value="ECO:0007669"/>
    <property type="project" value="UniProtKB-KW"/>
</dbReference>
<evidence type="ECO:0000256" key="5">
    <source>
        <dbReference type="SAM" id="MobiDB-lite"/>
    </source>
</evidence>
<dbReference type="SUPFAM" id="SSF53098">
    <property type="entry name" value="Ribonuclease H-like"/>
    <property type="match status" value="1"/>
</dbReference>
<organism evidence="7 8">
    <name type="scientific">Oryza sativa subsp. japonica</name>
    <name type="common">Rice</name>
    <dbReference type="NCBI Taxonomy" id="39947"/>
    <lineage>
        <taxon>Eukaryota</taxon>
        <taxon>Viridiplantae</taxon>
        <taxon>Streptophyta</taxon>
        <taxon>Embryophyta</taxon>
        <taxon>Tracheophyta</taxon>
        <taxon>Spermatophyta</taxon>
        <taxon>Magnoliopsida</taxon>
        <taxon>Liliopsida</taxon>
        <taxon>Poales</taxon>
        <taxon>Poaceae</taxon>
        <taxon>BOP clade</taxon>
        <taxon>Oryzoideae</taxon>
        <taxon>Oryzeae</taxon>
        <taxon>Oryzinae</taxon>
        <taxon>Oryza</taxon>
        <taxon>Oryza sativa</taxon>
    </lineage>
</organism>
<keyword evidence="1" id="KW-0479">Metal-binding</keyword>
<sequence>MVAPGGGGGGAASWPSEGELDVVRAKVVEISGRGAGEVRVVACPYRICPLGAHIDHQGGTVTAMTINYGVLLGFVASDDAEISLQSGQFEGVIRFRVDDLQKPIENPENINWESYARGAVYALQNFGYDLKKGIIGYISGVKGLDSSGLSSSAAVGIAYLMALENVNDLVVSPVDNIQLDKSIENKYLGLENGILDPSAILLSRYGYLTFMDCKCILEENLARRAEHYFSEMKRVVKGRDAWARGDLREFGQLISASGRSSILNYECGSKEMIQLYEILLKAPGVLGARFSGAGFRGCCLAVVESGHAEAAAAFVRAEYEKAQPELVRTVRVYTGTDYRVPAFVRLTFSQLARLLINSSALLYLMRSLVCSRRRTRRRIGTGVRRDGLWYINHEELGLPALVGDVEKEISLLHCQLGHPSFEILSKLYPDLFSRVDKHRLVCDACELGKHTRSTYVGIGLRNCEPFILIHSDVWGPCPVTSVSGFKWFVTFIDCHTRMTWIYMLKHKSEVLRCFQDFHKLVTTQFDAKVKIIRTDNGTEYINNEFVSYVSDEGIIHQTTCPGTPPQNGVAERKNRHLLEVARSLMFQMNVPKYLWSEAVMTAAYLINRMPSRILGMKSPAELLLGKREFKVPPKVFGCVCFVRDHRPSVGKLDPHAVKCVFVGYASSQKGYKCWDPIERRLFVSMDVTFREFEPYYKSKGDLDQFLEEFSTVMEVDSREGERERENGEAIVIGSIPCSIDDASKEVVEVIEDTQDEDREMVPHEEDGEEGEVVVGTIPCPMEGAERVKQKDVLVYQRRRFDSQGEKRKGLVQSQIEELPHPKCPVPESSQSLSPPASLASLETIGNTSPTLEHVELPLAQRRETRSNAGRPPIRLGFEHLSSMHDIANYITYSHVSPAYKTFIASLQTVPIPKDWKCAKQDPKWKDAMKEELNDLVKNKTWELVKLPPEKRAVGCKWVFTVKQTPEGKVDRYKARLVAKGYSQTYGIDYDETFAPVAKMGTVRALVSCAVNFGWPLHQLDVKNAFLHGDLHEEVYMEIPPGFGNS</sequence>
<dbReference type="AlphaFoldDB" id="Q7XPF2"/>
<dbReference type="InterPro" id="IPR013750">
    <property type="entry name" value="GHMP_kinase_C_dom"/>
</dbReference>
<dbReference type="InterPro" id="IPR036554">
    <property type="entry name" value="GHMP_kinase_C_sf"/>
</dbReference>
<evidence type="ECO:0000256" key="4">
    <source>
        <dbReference type="ARBA" id="ARBA00022840"/>
    </source>
</evidence>
<dbReference type="InterPro" id="IPR043502">
    <property type="entry name" value="DNA/RNA_pol_sf"/>
</dbReference>
<proteinExistence type="predicted"/>
<dbReference type="Gene3D" id="3.30.420.10">
    <property type="entry name" value="Ribonuclease H-like superfamily/Ribonuclease H"/>
    <property type="match status" value="1"/>
</dbReference>
<dbReference type="Pfam" id="PF13976">
    <property type="entry name" value="gag_pre-integrs"/>
    <property type="match status" value="1"/>
</dbReference>
<dbReference type="GO" id="GO:0005975">
    <property type="term" value="P:carbohydrate metabolic process"/>
    <property type="evidence" value="ECO:0007669"/>
    <property type="project" value="UniProtKB-ARBA"/>
</dbReference>
<dbReference type="GO" id="GO:0046872">
    <property type="term" value="F:metal ion binding"/>
    <property type="evidence" value="ECO:0007669"/>
    <property type="project" value="UniProtKB-KW"/>
</dbReference>
<dbReference type="Pfam" id="PF25597">
    <property type="entry name" value="SH3_retrovirus"/>
    <property type="match status" value="1"/>
</dbReference>
<dbReference type="InterPro" id="IPR014721">
    <property type="entry name" value="Ribsml_uS5_D2-typ_fold_subgr"/>
</dbReference>
<feature type="domain" description="Integrase catalytic" evidence="6">
    <location>
        <begin position="461"/>
        <end position="627"/>
    </location>
</feature>
<dbReference type="InterPro" id="IPR006204">
    <property type="entry name" value="GHMP_kinase_N_dom"/>
</dbReference>
<dbReference type="PRINTS" id="PR00959">
    <property type="entry name" value="MEVGALKINASE"/>
</dbReference>
<feature type="compositionally biased region" description="Low complexity" evidence="5">
    <location>
        <begin position="826"/>
        <end position="842"/>
    </location>
</feature>
<dbReference type="GO" id="GO:0003676">
    <property type="term" value="F:nucleic acid binding"/>
    <property type="evidence" value="ECO:0007669"/>
    <property type="project" value="InterPro"/>
</dbReference>
<dbReference type="FunFam" id="3.30.230.10:FF:000061">
    <property type="entry name" value="Galactokinase"/>
    <property type="match status" value="1"/>
</dbReference>
<dbReference type="Pfam" id="PF00288">
    <property type="entry name" value="GHMP_kinases_N"/>
    <property type="match status" value="1"/>
</dbReference>
<reference evidence="8" key="2">
    <citation type="journal article" date="2008" name="Nucleic Acids Res.">
        <title>The rice annotation project database (RAP-DB): 2008 update.</title>
        <authorList>
            <consortium name="The rice annotation project (RAP)"/>
        </authorList>
    </citation>
    <scope>GENOME REANNOTATION</scope>
    <source>
        <strain evidence="8">cv. Nipponbare</strain>
    </source>
</reference>
<dbReference type="InterPro" id="IPR039537">
    <property type="entry name" value="Retrotran_Ty1/copia-like"/>
</dbReference>
<evidence type="ECO:0000256" key="2">
    <source>
        <dbReference type="ARBA" id="ARBA00022741"/>
    </source>
</evidence>
<dbReference type="InterPro" id="IPR020568">
    <property type="entry name" value="Ribosomal_Su5_D2-typ_SF"/>
</dbReference>
<dbReference type="InterPro" id="IPR001584">
    <property type="entry name" value="Integrase_cat-core"/>
</dbReference>
<keyword evidence="3" id="KW-0378">Hydrolase</keyword>
<dbReference type="PANTHER" id="PTHR42648">
    <property type="entry name" value="TRANSPOSASE, PUTATIVE-RELATED"/>
    <property type="match status" value="1"/>
</dbReference>
<keyword evidence="4" id="KW-0067">ATP-binding</keyword>
<dbReference type="InterPro" id="IPR036397">
    <property type="entry name" value="RNaseH_sf"/>
</dbReference>
<name>Q7XPF2_ORYSJ</name>
<dbReference type="PANTHER" id="PTHR42648:SF28">
    <property type="entry name" value="TRANSPOSON-ENCODED PROTEIN WITH RIBONUCLEASE H-LIKE AND RETROVIRUS ZINC FINGER-LIKE DOMAINS"/>
    <property type="match status" value="1"/>
</dbReference>
<dbReference type="Gene3D" id="3.30.230.10">
    <property type="match status" value="1"/>
</dbReference>
<dbReference type="Proteomes" id="UP000000763">
    <property type="component" value="Chromosome 4"/>
</dbReference>
<dbReference type="Pfam" id="PF00665">
    <property type="entry name" value="rve"/>
    <property type="match status" value="1"/>
</dbReference>
<evidence type="ECO:0000256" key="3">
    <source>
        <dbReference type="ARBA" id="ARBA00022801"/>
    </source>
</evidence>
<dbReference type="InterPro" id="IPR057670">
    <property type="entry name" value="SH3_retrovirus"/>
</dbReference>
<dbReference type="EMBL" id="AL606691">
    <property type="protein sequence ID" value="CAE03644.2"/>
    <property type="molecule type" value="Genomic_DNA"/>
</dbReference>
<reference evidence="8" key="1">
    <citation type="journal article" date="2005" name="Nature">
        <title>The map-based sequence of the rice genome.</title>
        <authorList>
            <consortium name="International rice genome sequencing project (IRGSP)"/>
            <person name="Matsumoto T."/>
            <person name="Wu J."/>
            <person name="Kanamori H."/>
            <person name="Katayose Y."/>
            <person name="Fujisawa M."/>
            <person name="Namiki N."/>
            <person name="Mizuno H."/>
            <person name="Yamamoto K."/>
            <person name="Antonio B.A."/>
            <person name="Baba T."/>
            <person name="Sakata K."/>
            <person name="Nagamura Y."/>
            <person name="Aoki H."/>
            <person name="Arikawa K."/>
            <person name="Arita K."/>
            <person name="Bito T."/>
            <person name="Chiden Y."/>
            <person name="Fujitsuka N."/>
            <person name="Fukunaka R."/>
            <person name="Hamada M."/>
            <person name="Harada C."/>
            <person name="Hayashi A."/>
            <person name="Hijishita S."/>
            <person name="Honda M."/>
            <person name="Hosokawa S."/>
            <person name="Ichikawa Y."/>
            <person name="Idonuma A."/>
            <person name="Iijima M."/>
            <person name="Ikeda M."/>
            <person name="Ikeno M."/>
            <person name="Ito K."/>
            <person name="Ito S."/>
            <person name="Ito T."/>
            <person name="Ito Y."/>
            <person name="Ito Y."/>
            <person name="Iwabuchi A."/>
            <person name="Kamiya K."/>
            <person name="Karasawa W."/>
            <person name="Kurita K."/>
            <person name="Katagiri S."/>
            <person name="Kikuta A."/>
            <person name="Kobayashi H."/>
            <person name="Kobayashi N."/>
            <person name="Machita K."/>
            <person name="Maehara T."/>
            <person name="Masukawa M."/>
            <person name="Mizubayashi T."/>
            <person name="Mukai Y."/>
            <person name="Nagasaki H."/>
            <person name="Nagata Y."/>
            <person name="Naito S."/>
            <person name="Nakashima M."/>
            <person name="Nakama Y."/>
            <person name="Nakamichi Y."/>
            <person name="Nakamura M."/>
            <person name="Meguro A."/>
            <person name="Negishi M."/>
            <person name="Ohta I."/>
            <person name="Ohta T."/>
            <person name="Okamoto M."/>
            <person name="Ono N."/>
            <person name="Saji S."/>
            <person name="Sakaguchi M."/>
            <person name="Sakai K."/>
            <person name="Shibata M."/>
            <person name="Shimokawa T."/>
            <person name="Song J."/>
            <person name="Takazaki Y."/>
            <person name="Terasawa K."/>
            <person name="Tsugane M."/>
            <person name="Tsuji K."/>
            <person name="Ueda S."/>
            <person name="Waki K."/>
            <person name="Yamagata H."/>
            <person name="Yamamoto M."/>
            <person name="Yamamoto S."/>
            <person name="Yamane H."/>
            <person name="Yoshiki S."/>
            <person name="Yoshihara R."/>
            <person name="Yukawa K."/>
            <person name="Zhong H."/>
            <person name="Yano M."/>
            <person name="Yuan Q."/>
            <person name="Ouyang S."/>
            <person name="Liu J."/>
            <person name="Jones K.M."/>
            <person name="Gansberger K."/>
            <person name="Moffat K."/>
            <person name="Hill J."/>
            <person name="Bera J."/>
            <person name="Fadrosh D."/>
            <person name="Jin S."/>
            <person name="Johri S."/>
            <person name="Kim M."/>
            <person name="Overton L."/>
            <person name="Reardon M."/>
            <person name="Tsitrin T."/>
            <person name="Vuong H."/>
            <person name="Weaver B."/>
            <person name="Ciecko A."/>
            <person name="Tallon L."/>
            <person name="Jackson J."/>
            <person name="Pai G."/>
            <person name="Aken S.V."/>
            <person name="Utterback T."/>
            <person name="Reidmuller S."/>
            <person name="Feldblyum T."/>
            <person name="Hsiao J."/>
            <person name="Zismann V."/>
            <person name="Iobst S."/>
            <person name="de Vazeille A.R."/>
            <person name="Buell C.R."/>
            <person name="Ying K."/>
            <person name="Li Y."/>
            <person name="Lu T."/>
            <person name="Huang Y."/>
            <person name="Zhao Q."/>
            <person name="Feng Q."/>
            <person name="Zhang L."/>
            <person name="Zhu J."/>
            <person name="Weng Q."/>
            <person name="Mu J."/>
            <person name="Lu Y."/>
            <person name="Fan D."/>
            <person name="Liu Y."/>
            <person name="Guan J."/>
            <person name="Zhang Y."/>
            <person name="Yu S."/>
            <person name="Liu X."/>
            <person name="Zhang Y."/>
            <person name="Hong G."/>
            <person name="Han B."/>
            <person name="Choisne N."/>
            <person name="Demange N."/>
            <person name="Orjeda G."/>
            <person name="Samain S."/>
            <person name="Cattolico L."/>
            <person name="Pelletier E."/>
            <person name="Couloux A."/>
            <person name="Segurens B."/>
            <person name="Wincker P."/>
            <person name="D'Hont A."/>
            <person name="Scarpelli C."/>
            <person name="Weissenbach J."/>
            <person name="Salanoubat M."/>
            <person name="Quetier F."/>
            <person name="Yu Y."/>
            <person name="Kim H.R."/>
            <person name="Rambo T."/>
            <person name="Currie J."/>
            <person name="Collura K."/>
            <person name="Luo M."/>
            <person name="Yang T."/>
            <person name="Ammiraju J.S.S."/>
            <person name="Engler F."/>
            <person name="Soderlund C."/>
            <person name="Wing R.A."/>
            <person name="Palmer L.E."/>
            <person name="de la Bastide M."/>
            <person name="Spiegel L."/>
            <person name="Nascimento L."/>
            <person name="Zutavern T."/>
            <person name="O'Shaughnessy A."/>
            <person name="Dike S."/>
            <person name="Dedhia N."/>
            <person name="Preston R."/>
            <person name="Balija V."/>
            <person name="McCombie W.R."/>
            <person name="Chow T."/>
            <person name="Chen H."/>
            <person name="Chung M."/>
            <person name="Chen C."/>
            <person name="Shaw J."/>
            <person name="Wu H."/>
            <person name="Hsiao K."/>
            <person name="Chao Y."/>
            <person name="Chu M."/>
            <person name="Cheng C."/>
            <person name="Hour A."/>
            <person name="Lee P."/>
            <person name="Lin S."/>
            <person name="Lin Y."/>
            <person name="Liou J."/>
            <person name="Liu S."/>
            <person name="Hsing Y."/>
            <person name="Raghuvanshi S."/>
            <person name="Mohanty A."/>
            <person name="Bharti A.K."/>
            <person name="Gaur A."/>
            <person name="Gupta V."/>
            <person name="Kumar D."/>
            <person name="Ravi V."/>
            <person name="Vij S."/>
            <person name="Kapur A."/>
            <person name="Khurana P."/>
            <person name="Khurana P."/>
            <person name="Khurana J.P."/>
            <person name="Tyagi A.K."/>
            <person name="Gaikwad K."/>
            <person name="Singh A."/>
            <person name="Dalal V."/>
            <person name="Srivastava S."/>
            <person name="Dixit A."/>
            <person name="Pal A.K."/>
            <person name="Ghazi I.A."/>
            <person name="Yadav M."/>
            <person name="Pandit A."/>
            <person name="Bhargava A."/>
            <person name="Sureshbabu K."/>
            <person name="Batra K."/>
            <person name="Sharma T.R."/>
            <person name="Mohapatra T."/>
            <person name="Singh N.K."/>
            <person name="Messing J."/>
            <person name="Nelson A.B."/>
            <person name="Fuks G."/>
            <person name="Kavchok S."/>
            <person name="Keizer G."/>
            <person name="Linton E."/>
            <person name="Llaca V."/>
            <person name="Song R."/>
            <person name="Tanyolac B."/>
            <person name="Young S."/>
            <person name="Ho-Il K."/>
            <person name="Hahn J.H."/>
            <person name="Sangsakoo G."/>
            <person name="Vanavichit A."/>
            <person name="de Mattos Luiz.A.T."/>
            <person name="Zimmer P.D."/>
            <person name="Malone G."/>
            <person name="Dellagostin O."/>
            <person name="de Oliveira A.C."/>
            <person name="Bevan M."/>
            <person name="Bancroft I."/>
            <person name="Minx P."/>
            <person name="Cordum H."/>
            <person name="Wilson R."/>
            <person name="Cheng Z."/>
            <person name="Jin W."/>
            <person name="Jiang J."/>
            <person name="Leong S.A."/>
            <person name="Iwama H."/>
            <person name="Gojobori T."/>
            <person name="Itoh T."/>
            <person name="Niimura Y."/>
            <person name="Fujii Y."/>
            <person name="Habara T."/>
            <person name="Sakai H."/>
            <person name="Sato Y."/>
            <person name="Wilson G."/>
            <person name="Kumar K."/>
            <person name="McCouch S."/>
            <person name="Juretic N."/>
            <person name="Hoen D."/>
            <person name="Wright S."/>
            <person name="Bruskiewich R."/>
            <person name="Bureau T."/>
            <person name="Miyao A."/>
            <person name="Hirochika H."/>
            <person name="Nishikawa T."/>
            <person name="Kadowaki K."/>
            <person name="Sugiura M."/>
            <person name="Burr B."/>
            <person name="Sasaki T."/>
        </authorList>
    </citation>
    <scope>NUCLEOTIDE SEQUENCE [LARGE SCALE GENOMIC DNA]</scope>
    <source>
        <strain evidence="8">cv. Nipponbare</strain>
    </source>
</reference>
<evidence type="ECO:0000259" key="6">
    <source>
        <dbReference type="PROSITE" id="PS50994"/>
    </source>
</evidence>
<keyword evidence="2" id="KW-0547">Nucleotide-binding</keyword>
<dbReference type="Gene3D" id="3.30.70.890">
    <property type="entry name" value="GHMP kinase, C-terminal domain"/>
    <property type="match status" value="1"/>
</dbReference>
<dbReference type="SUPFAM" id="SSF54211">
    <property type="entry name" value="Ribosomal protein S5 domain 2-like"/>
    <property type="match status" value="1"/>
</dbReference>
<dbReference type="GO" id="GO:0015074">
    <property type="term" value="P:DNA integration"/>
    <property type="evidence" value="ECO:0007669"/>
    <property type="project" value="InterPro"/>
</dbReference>
<feature type="region of interest" description="Disordered" evidence="5">
    <location>
        <begin position="805"/>
        <end position="842"/>
    </location>
</feature>
<evidence type="ECO:0000256" key="1">
    <source>
        <dbReference type="ARBA" id="ARBA00022723"/>
    </source>
</evidence>
<evidence type="ECO:0000313" key="7">
    <source>
        <dbReference type="EMBL" id="CAE03644.2"/>
    </source>
</evidence>
<dbReference type="SUPFAM" id="SSF55060">
    <property type="entry name" value="GHMP Kinase, C-terminal domain"/>
    <property type="match status" value="1"/>
</dbReference>
<dbReference type="InterPro" id="IPR013103">
    <property type="entry name" value="RVT_2"/>
</dbReference>
<dbReference type="PROSITE" id="PS50994">
    <property type="entry name" value="INTEGRASE"/>
    <property type="match status" value="1"/>
</dbReference>
<gene>
    <name evidence="7" type="primary">OSJNBa0060N03.9</name>
</gene>
<dbReference type="InterPro" id="IPR012337">
    <property type="entry name" value="RNaseH-like_sf"/>
</dbReference>
<dbReference type="GO" id="GO:0005524">
    <property type="term" value="F:ATP binding"/>
    <property type="evidence" value="ECO:0007669"/>
    <property type="project" value="UniProtKB-KW"/>
</dbReference>
<accession>Q7XPF2</accession>
<dbReference type="Pfam" id="PF07727">
    <property type="entry name" value="RVT_2"/>
    <property type="match status" value="1"/>
</dbReference>
<dbReference type="InterPro" id="IPR025724">
    <property type="entry name" value="GAG-pre-integrase_dom"/>
</dbReference>